<evidence type="ECO:0000256" key="4">
    <source>
        <dbReference type="ARBA" id="ARBA00022737"/>
    </source>
</evidence>
<evidence type="ECO:0000313" key="12">
    <source>
        <dbReference type="Proteomes" id="UP000265100"/>
    </source>
</evidence>
<feature type="domain" description="SUEL-type lectin" evidence="10">
    <location>
        <begin position="435"/>
        <end position="526"/>
    </location>
</feature>
<dbReference type="PANTHER" id="PTHR46780">
    <property type="entry name" value="PROTEIN EVA-1"/>
    <property type="match status" value="1"/>
</dbReference>
<evidence type="ECO:0000256" key="6">
    <source>
        <dbReference type="ARBA" id="ARBA00022833"/>
    </source>
</evidence>
<keyword evidence="12" id="KW-1185">Reference proteome</keyword>
<feature type="domain" description="SUEL-type lectin" evidence="10">
    <location>
        <begin position="51"/>
        <end position="142"/>
    </location>
</feature>
<proteinExistence type="predicted"/>
<organism evidence="11 12">
    <name type="scientific">Astatotilapia calliptera</name>
    <name type="common">Eastern happy</name>
    <name type="synonym">Chromis callipterus</name>
    <dbReference type="NCBI Taxonomy" id="8154"/>
    <lineage>
        <taxon>Eukaryota</taxon>
        <taxon>Metazoa</taxon>
        <taxon>Chordata</taxon>
        <taxon>Craniata</taxon>
        <taxon>Vertebrata</taxon>
        <taxon>Euteleostomi</taxon>
        <taxon>Actinopterygii</taxon>
        <taxon>Neopterygii</taxon>
        <taxon>Teleostei</taxon>
        <taxon>Neoteleostei</taxon>
        <taxon>Acanthomorphata</taxon>
        <taxon>Ovalentaria</taxon>
        <taxon>Cichlomorphae</taxon>
        <taxon>Cichliformes</taxon>
        <taxon>Cichlidae</taxon>
        <taxon>African cichlids</taxon>
        <taxon>Pseudocrenilabrinae</taxon>
        <taxon>Haplochromini</taxon>
        <taxon>Astatotilapia</taxon>
    </lineage>
</organism>
<dbReference type="Proteomes" id="UP000265100">
    <property type="component" value="Chromosome 20"/>
</dbReference>
<dbReference type="Bgee" id="ENSACLG00000014701">
    <property type="expression patterns" value="Expressed in anal fin and 2 other cell types or tissues"/>
</dbReference>
<evidence type="ECO:0000256" key="5">
    <source>
        <dbReference type="ARBA" id="ARBA00022771"/>
    </source>
</evidence>
<feature type="domain" description="SUEL-type lectin" evidence="10">
    <location>
        <begin position="531"/>
        <end position="622"/>
    </location>
</feature>
<keyword evidence="2 7" id="KW-0479">Metal-binding</keyword>
<keyword evidence="5 7" id="KW-0863">Zinc-finger</keyword>
<feature type="signal peptide" evidence="8">
    <location>
        <begin position="1"/>
        <end position="25"/>
    </location>
</feature>
<dbReference type="InterPro" id="IPR001293">
    <property type="entry name" value="Znf_TRAF"/>
</dbReference>
<evidence type="ECO:0000256" key="8">
    <source>
        <dbReference type="SAM" id="SignalP"/>
    </source>
</evidence>
<dbReference type="OMA" id="SARAMCT"/>
<feature type="chain" id="PRO_5044195565" evidence="8">
    <location>
        <begin position="26"/>
        <end position="718"/>
    </location>
</feature>
<evidence type="ECO:0000259" key="9">
    <source>
        <dbReference type="PROSITE" id="PS50145"/>
    </source>
</evidence>
<evidence type="ECO:0000256" key="3">
    <source>
        <dbReference type="ARBA" id="ARBA00022734"/>
    </source>
</evidence>
<evidence type="ECO:0000256" key="7">
    <source>
        <dbReference type="PROSITE-ProRule" id="PRU00207"/>
    </source>
</evidence>
<keyword evidence="8" id="KW-0732">Signal</keyword>
<dbReference type="AlphaFoldDB" id="A0A3P8PXW5"/>
<dbReference type="PROSITE" id="PS50228">
    <property type="entry name" value="SUEL_LECTIN"/>
    <property type="match status" value="7"/>
</dbReference>
<protein>
    <submittedName>
        <fullName evidence="11">Uncharacterized protein</fullName>
    </submittedName>
</protein>
<dbReference type="InterPro" id="IPR000922">
    <property type="entry name" value="Lectin_gal-bd_dom"/>
</dbReference>
<dbReference type="Gene3D" id="2.60.120.740">
    <property type="match status" value="7"/>
</dbReference>
<dbReference type="GeneTree" id="ENSGT00940000154285"/>
<feature type="domain" description="SUEL-type lectin" evidence="10">
    <location>
        <begin position="147"/>
        <end position="238"/>
    </location>
</feature>
<dbReference type="InterPro" id="IPR009091">
    <property type="entry name" value="RCC1/BLIP-II"/>
</dbReference>
<dbReference type="RefSeq" id="XP_026010576.1">
    <property type="nucleotide sequence ID" value="XM_026154791.1"/>
</dbReference>
<keyword evidence="3" id="KW-0430">Lectin</keyword>
<dbReference type="CDD" id="cd22835">
    <property type="entry name" value="Gal_Rha_Lectin_SML_rpt2"/>
    <property type="match status" value="5"/>
</dbReference>
<accession>A0A3P8PXW5</accession>
<feature type="zinc finger region" description="TRAF-type" evidence="7">
    <location>
        <begin position="134"/>
        <end position="192"/>
    </location>
</feature>
<dbReference type="Ensembl" id="ENSACLT00000022391.2">
    <property type="protein sequence ID" value="ENSACLP00000021881.2"/>
    <property type="gene ID" value="ENSACLG00000009896.2"/>
</dbReference>
<feature type="domain" description="SUEL-type lectin" evidence="10">
    <location>
        <begin position="627"/>
        <end position="718"/>
    </location>
</feature>
<keyword evidence="4" id="KW-0677">Repeat</keyword>
<evidence type="ECO:0000313" key="11">
    <source>
        <dbReference type="Ensembl" id="ENSACLP00000021881.2"/>
    </source>
</evidence>
<keyword evidence="6 7" id="KW-0862">Zinc</keyword>
<reference evidence="12" key="2">
    <citation type="submission" date="2023-03" db="EMBL/GenBank/DDBJ databases">
        <authorList>
            <consortium name="Wellcome Sanger Institute Data Sharing"/>
        </authorList>
    </citation>
    <scope>NUCLEOTIDE SEQUENCE [LARGE SCALE GENOMIC DNA]</scope>
</reference>
<dbReference type="Pfam" id="PF02140">
    <property type="entry name" value="SUEL_Lectin"/>
    <property type="match status" value="7"/>
</dbReference>
<reference evidence="11" key="4">
    <citation type="submission" date="2025-09" db="UniProtKB">
        <authorList>
            <consortium name="Ensembl"/>
        </authorList>
    </citation>
    <scope>IDENTIFICATION</scope>
</reference>
<sequence>MLSGLSRMFFLGVTCLLMSSGYTRAETTVSPQRKPPCDSQICRLSHVQSVTCEGFQANLQCGEGQVLVIHGANYGRRDKTTCSAGRPASQLQVVQCSSQTSTNVVAESCNGKNSCTISASNSVFGDPCVGTYKYLEVDYTCQFQTVTCEESEANLQCGKGQILVIHRADYGRHDQTTCSNLQPHCRLRDVQCSSPESIEVIAASCNGKNSCNISASNSVFGNPCFGTSKYLEVDYTCQFQSVTCEGSQANLQCEKGQVLVIHGADYGRHDKTTCSAGRPASQLQVVQCSSQTSTSVVAESCNGKNSCTISASNSVFGDPCFGTYKYLEVVYTCQFPSATCEGSEANLQCEKGQVLVIHGANYGRRDKTTCSDGRPASQLQVVQCSSQTSTSVVAKSCNGKNSCTISASNSVFGDPCVGTYKYLEVDYTCQFPSATCEGSESNLQCEKGQVLVIHGANYGRRDKTTCSDGRPASQLQVVQCSSQTSTSVVAKSCNGKNSCTISASNSVFGDPCVGTYKYLEVDYTCQFPSATCEGSEANLQCEKGQVLVIHGANYGRRDKTTCSDGRPASQLQVVQCSSQTSTSVVAKSCNGKNSCTISASNSVFGDPCVGTYKYLEVDYTCQFQSATCEGSQANLQCEKGQVLVIHGANYGRRDKTTCSDGRPASQLQVVQCSSQTSTKVVAERCNGKNSCTISASNSVFGDPCVGTYKYLEVDYTCQ</sequence>
<reference evidence="11" key="3">
    <citation type="submission" date="2025-08" db="UniProtKB">
        <authorList>
            <consortium name="Ensembl"/>
        </authorList>
    </citation>
    <scope>IDENTIFICATION</scope>
</reference>
<dbReference type="SUPFAM" id="SSF50985">
    <property type="entry name" value="RCC1/BLIP-II"/>
    <property type="match status" value="1"/>
</dbReference>
<feature type="domain" description="SUEL-type lectin" evidence="10">
    <location>
        <begin position="339"/>
        <end position="430"/>
    </location>
</feature>
<dbReference type="GO" id="GO:0030246">
    <property type="term" value="F:carbohydrate binding"/>
    <property type="evidence" value="ECO:0007669"/>
    <property type="project" value="UniProtKB-KW"/>
</dbReference>
<dbReference type="InterPro" id="IPR043159">
    <property type="entry name" value="Lectin_gal-bd_sf"/>
</dbReference>
<evidence type="ECO:0000256" key="2">
    <source>
        <dbReference type="ARBA" id="ARBA00022723"/>
    </source>
</evidence>
<dbReference type="FunFam" id="2.60.120.740:FF:000003">
    <property type="entry name" value="Protein eva-1 homolog C"/>
    <property type="match status" value="7"/>
</dbReference>
<dbReference type="RefSeq" id="XP_026010575.1">
    <property type="nucleotide sequence ID" value="XM_026154790.1"/>
</dbReference>
<dbReference type="PROSITE" id="PS50145">
    <property type="entry name" value="ZF_TRAF"/>
    <property type="match status" value="1"/>
</dbReference>
<name>A0A3P8PXW5_ASTCA</name>
<feature type="domain" description="TRAF-type" evidence="9">
    <location>
        <begin position="134"/>
        <end position="192"/>
    </location>
</feature>
<dbReference type="GO" id="GO:0008270">
    <property type="term" value="F:zinc ion binding"/>
    <property type="evidence" value="ECO:0007669"/>
    <property type="project" value="UniProtKB-KW"/>
</dbReference>
<evidence type="ECO:0000256" key="1">
    <source>
        <dbReference type="ARBA" id="ARBA00022546"/>
    </source>
</evidence>
<keyword evidence="1" id="KW-0348">Hemagglutinin</keyword>
<dbReference type="GeneID" id="113013687"/>
<reference evidence="11 12" key="1">
    <citation type="submission" date="2018-05" db="EMBL/GenBank/DDBJ databases">
        <authorList>
            <person name="Datahose"/>
        </authorList>
    </citation>
    <scope>NUCLEOTIDE SEQUENCE</scope>
</reference>
<evidence type="ECO:0000259" key="10">
    <source>
        <dbReference type="PROSITE" id="PS50228"/>
    </source>
</evidence>
<feature type="domain" description="SUEL-type lectin" evidence="10">
    <location>
        <begin position="243"/>
        <end position="334"/>
    </location>
</feature>